<comment type="caution">
    <text evidence="2">The sequence shown here is derived from an EMBL/GenBank/DDBJ whole genome shotgun (WGS) entry which is preliminary data.</text>
</comment>
<evidence type="ECO:0000313" key="3">
    <source>
        <dbReference type="Proteomes" id="UP000324222"/>
    </source>
</evidence>
<feature type="compositionally biased region" description="Basic and acidic residues" evidence="1">
    <location>
        <begin position="54"/>
        <end position="63"/>
    </location>
</feature>
<feature type="compositionally biased region" description="Basic residues" evidence="1">
    <location>
        <begin position="64"/>
        <end position="73"/>
    </location>
</feature>
<name>A0A5B7DF05_PORTR</name>
<gene>
    <name evidence="2" type="ORF">E2C01_012869</name>
</gene>
<protein>
    <submittedName>
        <fullName evidence="2">Uncharacterized protein</fullName>
    </submittedName>
</protein>
<dbReference type="Proteomes" id="UP000324222">
    <property type="component" value="Unassembled WGS sequence"/>
</dbReference>
<keyword evidence="3" id="KW-1185">Reference proteome</keyword>
<feature type="region of interest" description="Disordered" evidence="1">
    <location>
        <begin position="1"/>
        <end position="30"/>
    </location>
</feature>
<sequence>MTQKRTRRDEKSVPGQHCRKGTQRTPAKLIRSSNIRRWKICHNWYCWNATKRCAEKEEKQEERKRKKKKRRRK</sequence>
<evidence type="ECO:0000313" key="2">
    <source>
        <dbReference type="EMBL" id="MPC19940.1"/>
    </source>
</evidence>
<evidence type="ECO:0000256" key="1">
    <source>
        <dbReference type="SAM" id="MobiDB-lite"/>
    </source>
</evidence>
<accession>A0A5B7DF05</accession>
<dbReference type="EMBL" id="VSRR010000818">
    <property type="protein sequence ID" value="MPC19940.1"/>
    <property type="molecule type" value="Genomic_DNA"/>
</dbReference>
<feature type="region of interest" description="Disordered" evidence="1">
    <location>
        <begin position="54"/>
        <end position="73"/>
    </location>
</feature>
<reference evidence="2 3" key="1">
    <citation type="submission" date="2019-05" db="EMBL/GenBank/DDBJ databases">
        <title>Another draft genome of Portunus trituberculatus and its Hox gene families provides insights of decapod evolution.</title>
        <authorList>
            <person name="Jeong J.-H."/>
            <person name="Song I."/>
            <person name="Kim S."/>
            <person name="Choi T."/>
            <person name="Kim D."/>
            <person name="Ryu S."/>
            <person name="Kim W."/>
        </authorList>
    </citation>
    <scope>NUCLEOTIDE SEQUENCE [LARGE SCALE GENOMIC DNA]</scope>
    <source>
        <tissue evidence="2">Muscle</tissue>
    </source>
</reference>
<dbReference type="AlphaFoldDB" id="A0A5B7DF05"/>
<organism evidence="2 3">
    <name type="scientific">Portunus trituberculatus</name>
    <name type="common">Swimming crab</name>
    <name type="synonym">Neptunus trituberculatus</name>
    <dbReference type="NCBI Taxonomy" id="210409"/>
    <lineage>
        <taxon>Eukaryota</taxon>
        <taxon>Metazoa</taxon>
        <taxon>Ecdysozoa</taxon>
        <taxon>Arthropoda</taxon>
        <taxon>Crustacea</taxon>
        <taxon>Multicrustacea</taxon>
        <taxon>Malacostraca</taxon>
        <taxon>Eumalacostraca</taxon>
        <taxon>Eucarida</taxon>
        <taxon>Decapoda</taxon>
        <taxon>Pleocyemata</taxon>
        <taxon>Brachyura</taxon>
        <taxon>Eubrachyura</taxon>
        <taxon>Portunoidea</taxon>
        <taxon>Portunidae</taxon>
        <taxon>Portuninae</taxon>
        <taxon>Portunus</taxon>
    </lineage>
</organism>
<proteinExistence type="predicted"/>